<dbReference type="EMBL" id="CP090165">
    <property type="protein sequence ID" value="UJO14977.1"/>
    <property type="molecule type" value="Genomic_DNA"/>
</dbReference>
<feature type="transmembrane region" description="Helical" evidence="7">
    <location>
        <begin position="63"/>
        <end position="81"/>
    </location>
</feature>
<evidence type="ECO:0000313" key="10">
    <source>
        <dbReference type="Proteomes" id="UP000756132"/>
    </source>
</evidence>
<evidence type="ECO:0000256" key="3">
    <source>
        <dbReference type="ARBA" id="ARBA00022692"/>
    </source>
</evidence>
<dbReference type="Proteomes" id="UP000756132">
    <property type="component" value="Chromosome 3"/>
</dbReference>
<comment type="similarity">
    <text evidence="2">Belongs to the major facilitator superfamily. Sugar transporter (TC 2.A.1.1) family.</text>
</comment>
<keyword evidence="4 7" id="KW-1133">Transmembrane helix</keyword>
<dbReference type="OrthoDB" id="6612291at2759"/>
<dbReference type="InterPro" id="IPR050360">
    <property type="entry name" value="MFS_Sugar_Transporters"/>
</dbReference>
<feature type="transmembrane region" description="Helical" evidence="7">
    <location>
        <begin position="130"/>
        <end position="152"/>
    </location>
</feature>
<keyword evidence="9" id="KW-0762">Sugar transport</keyword>
<dbReference type="GeneID" id="71987984"/>
<evidence type="ECO:0000256" key="2">
    <source>
        <dbReference type="ARBA" id="ARBA00010992"/>
    </source>
</evidence>
<feature type="transmembrane region" description="Helical" evidence="7">
    <location>
        <begin position="28"/>
        <end position="51"/>
    </location>
</feature>
<dbReference type="InterPro" id="IPR020846">
    <property type="entry name" value="MFS_dom"/>
</dbReference>
<dbReference type="RefSeq" id="XP_047759343.1">
    <property type="nucleotide sequence ID" value="XM_047907254.1"/>
</dbReference>
<organism evidence="9 10">
    <name type="scientific">Passalora fulva</name>
    <name type="common">Tomato leaf mold</name>
    <name type="synonym">Cladosporium fulvum</name>
    <dbReference type="NCBI Taxonomy" id="5499"/>
    <lineage>
        <taxon>Eukaryota</taxon>
        <taxon>Fungi</taxon>
        <taxon>Dikarya</taxon>
        <taxon>Ascomycota</taxon>
        <taxon>Pezizomycotina</taxon>
        <taxon>Dothideomycetes</taxon>
        <taxon>Dothideomycetidae</taxon>
        <taxon>Mycosphaerellales</taxon>
        <taxon>Mycosphaerellaceae</taxon>
        <taxon>Fulvia</taxon>
    </lineage>
</organism>
<dbReference type="GO" id="GO:0016020">
    <property type="term" value="C:membrane"/>
    <property type="evidence" value="ECO:0007669"/>
    <property type="project" value="UniProtKB-SubCell"/>
</dbReference>
<evidence type="ECO:0000256" key="7">
    <source>
        <dbReference type="SAM" id="Phobius"/>
    </source>
</evidence>
<reference evidence="9" key="2">
    <citation type="journal article" date="2022" name="Microb. Genom.">
        <title>A chromosome-scale genome assembly of the tomato pathogen Cladosporium fulvum reveals a compartmentalized genome architecture and the presence of a dispensable chromosome.</title>
        <authorList>
            <person name="Zaccaron A.Z."/>
            <person name="Chen L.H."/>
            <person name="Samaras A."/>
            <person name="Stergiopoulos I."/>
        </authorList>
    </citation>
    <scope>NUCLEOTIDE SEQUENCE</scope>
    <source>
        <strain evidence="9">Race5_Kim</strain>
    </source>
</reference>
<comment type="subcellular location">
    <subcellularLocation>
        <location evidence="1">Membrane</location>
        <topology evidence="1">Multi-pass membrane protein</topology>
    </subcellularLocation>
</comment>
<evidence type="ECO:0000256" key="6">
    <source>
        <dbReference type="SAM" id="MobiDB-lite"/>
    </source>
</evidence>
<dbReference type="KEGG" id="ffu:CLAFUR5_08106"/>
<dbReference type="GO" id="GO:0005351">
    <property type="term" value="F:carbohydrate:proton symporter activity"/>
    <property type="evidence" value="ECO:0007669"/>
    <property type="project" value="TreeGrafter"/>
</dbReference>
<sequence length="227" mass="25359">MCKLSGSNIIQNYQNLMYANLGYEGKQALLITTIYGFMALVGQIFSIFSIADRWPRRRTVIPGWLTLASCLIILAVISALYGQDGSGNRAGQLAGIAFIFLFALSYSVFFNSAVWVIVAEIFPLELRAIGVGWSTFSQYLTAIWLIYGASYAFEIITWRFYFVFTGTNIFSAVVYFFWFPETNQLTLEQIASAFGDPIAQPVAKDLGKSLDDDSAEHVETVPQQEKV</sequence>
<dbReference type="PANTHER" id="PTHR48022">
    <property type="entry name" value="PLASTIDIC GLUCOSE TRANSPORTER 4"/>
    <property type="match status" value="1"/>
</dbReference>
<dbReference type="Pfam" id="PF00083">
    <property type="entry name" value="Sugar_tr"/>
    <property type="match status" value="1"/>
</dbReference>
<keyword evidence="5 7" id="KW-0472">Membrane</keyword>
<accession>A0A9Q8LCL4</accession>
<reference evidence="9" key="1">
    <citation type="submission" date="2021-12" db="EMBL/GenBank/DDBJ databases">
        <authorList>
            <person name="Zaccaron A."/>
            <person name="Stergiopoulos I."/>
        </authorList>
    </citation>
    <scope>NUCLEOTIDE SEQUENCE</scope>
    <source>
        <strain evidence="9">Race5_Kim</strain>
    </source>
</reference>
<dbReference type="InterPro" id="IPR036259">
    <property type="entry name" value="MFS_trans_sf"/>
</dbReference>
<name>A0A9Q8LCL4_PASFU</name>
<evidence type="ECO:0000256" key="1">
    <source>
        <dbReference type="ARBA" id="ARBA00004141"/>
    </source>
</evidence>
<keyword evidence="10" id="KW-1185">Reference proteome</keyword>
<dbReference type="SUPFAM" id="SSF103473">
    <property type="entry name" value="MFS general substrate transporter"/>
    <property type="match status" value="1"/>
</dbReference>
<feature type="region of interest" description="Disordered" evidence="6">
    <location>
        <begin position="208"/>
        <end position="227"/>
    </location>
</feature>
<evidence type="ECO:0000256" key="4">
    <source>
        <dbReference type="ARBA" id="ARBA00022989"/>
    </source>
</evidence>
<protein>
    <submittedName>
        <fullName evidence="9">Sugar transport protein 14</fullName>
    </submittedName>
</protein>
<keyword evidence="9" id="KW-0813">Transport</keyword>
<keyword evidence="3 7" id="KW-0812">Transmembrane</keyword>
<dbReference type="InterPro" id="IPR005828">
    <property type="entry name" value="MFS_sugar_transport-like"/>
</dbReference>
<proteinExistence type="inferred from homology"/>
<evidence type="ECO:0000256" key="5">
    <source>
        <dbReference type="ARBA" id="ARBA00023136"/>
    </source>
</evidence>
<dbReference type="PANTHER" id="PTHR48022:SF11">
    <property type="entry name" value="MONOSACCHARIDE TRANSPORTER (HXT8), PUTATIVE (AFU_ORTHOLOGUE AFUA_2G08120)-RELATED"/>
    <property type="match status" value="1"/>
</dbReference>
<evidence type="ECO:0000259" key="8">
    <source>
        <dbReference type="PROSITE" id="PS50850"/>
    </source>
</evidence>
<feature type="transmembrane region" description="Helical" evidence="7">
    <location>
        <begin position="93"/>
        <end position="118"/>
    </location>
</feature>
<feature type="domain" description="Major facilitator superfamily (MFS) profile" evidence="8">
    <location>
        <begin position="1"/>
        <end position="183"/>
    </location>
</feature>
<dbReference type="PROSITE" id="PS50850">
    <property type="entry name" value="MFS"/>
    <property type="match status" value="1"/>
</dbReference>
<gene>
    <name evidence="9" type="ORF">CLAFUR5_08106</name>
</gene>
<dbReference type="Gene3D" id="1.20.1250.20">
    <property type="entry name" value="MFS general substrate transporter like domains"/>
    <property type="match status" value="1"/>
</dbReference>
<feature type="transmembrane region" description="Helical" evidence="7">
    <location>
        <begin position="158"/>
        <end position="179"/>
    </location>
</feature>
<evidence type="ECO:0000313" key="9">
    <source>
        <dbReference type="EMBL" id="UJO14977.1"/>
    </source>
</evidence>
<dbReference type="AlphaFoldDB" id="A0A9Q8LCL4"/>